<accession>A0A9W7AYD6</accession>
<reference evidence="1" key="1">
    <citation type="submission" date="2022-07" db="EMBL/GenBank/DDBJ databases">
        <title>Genome analysis of Parmales, a sister group of diatoms, reveals the evolutionary specialization of diatoms from phago-mixotrophs to photoautotrophs.</title>
        <authorList>
            <person name="Ban H."/>
            <person name="Sato S."/>
            <person name="Yoshikawa S."/>
            <person name="Kazumasa Y."/>
            <person name="Nakamura Y."/>
            <person name="Ichinomiya M."/>
            <person name="Saitoh K."/>
            <person name="Sato N."/>
            <person name="Blanc-Mathieu R."/>
            <person name="Endo H."/>
            <person name="Kuwata A."/>
            <person name="Ogata H."/>
        </authorList>
    </citation>
    <scope>NUCLEOTIDE SEQUENCE</scope>
</reference>
<dbReference type="AlphaFoldDB" id="A0A9W7AYD6"/>
<dbReference type="Gene3D" id="3.40.50.300">
    <property type="entry name" value="P-loop containing nucleotide triphosphate hydrolases"/>
    <property type="match status" value="1"/>
</dbReference>
<organism evidence="1 2">
    <name type="scientific">Triparma retinervis</name>
    <dbReference type="NCBI Taxonomy" id="2557542"/>
    <lineage>
        <taxon>Eukaryota</taxon>
        <taxon>Sar</taxon>
        <taxon>Stramenopiles</taxon>
        <taxon>Ochrophyta</taxon>
        <taxon>Bolidophyceae</taxon>
        <taxon>Parmales</taxon>
        <taxon>Triparmaceae</taxon>
        <taxon>Triparma</taxon>
    </lineage>
</organism>
<evidence type="ECO:0000313" key="2">
    <source>
        <dbReference type="Proteomes" id="UP001165082"/>
    </source>
</evidence>
<dbReference type="EMBL" id="BRXZ01001750">
    <property type="protein sequence ID" value="GMH77752.1"/>
    <property type="molecule type" value="Genomic_DNA"/>
</dbReference>
<sequence length="52" mass="5665">MGIHIPEDKDQDAAPLFKLEKGVASSSDDLICAKMAGLRPDVLRRSEELLNA</sequence>
<dbReference type="OrthoDB" id="29596at2759"/>
<keyword evidence="2" id="KW-1185">Reference proteome</keyword>
<proteinExistence type="predicted"/>
<comment type="caution">
    <text evidence="1">The sequence shown here is derived from an EMBL/GenBank/DDBJ whole genome shotgun (WGS) entry which is preliminary data.</text>
</comment>
<name>A0A9W7AYD6_9STRA</name>
<gene>
    <name evidence="1" type="ORF">TrRE_jg8294</name>
</gene>
<feature type="non-terminal residue" evidence="1">
    <location>
        <position position="52"/>
    </location>
</feature>
<dbReference type="Proteomes" id="UP001165082">
    <property type="component" value="Unassembled WGS sequence"/>
</dbReference>
<dbReference type="InterPro" id="IPR027417">
    <property type="entry name" value="P-loop_NTPase"/>
</dbReference>
<protein>
    <submittedName>
        <fullName evidence="1">Uncharacterized protein</fullName>
    </submittedName>
</protein>
<evidence type="ECO:0000313" key="1">
    <source>
        <dbReference type="EMBL" id="GMH77752.1"/>
    </source>
</evidence>